<keyword evidence="2" id="KW-1185">Reference proteome</keyword>
<reference evidence="1" key="2">
    <citation type="submission" date="2021-01" db="EMBL/GenBank/DDBJ databases">
        <authorList>
            <person name="Schikora-Tamarit M.A."/>
        </authorList>
    </citation>
    <scope>NUCLEOTIDE SEQUENCE</scope>
    <source>
        <strain evidence="1">NCAIM Y.01608</strain>
    </source>
</reference>
<proteinExistence type="predicted"/>
<dbReference type="AlphaFoldDB" id="A0A9P8PSI8"/>
<evidence type="ECO:0000313" key="2">
    <source>
        <dbReference type="Proteomes" id="UP000788993"/>
    </source>
</evidence>
<name>A0A9P8PSI8_9ASCO</name>
<comment type="caution">
    <text evidence="1">The sequence shown here is derived from an EMBL/GenBank/DDBJ whole genome shotgun (WGS) entry which is preliminary data.</text>
</comment>
<protein>
    <submittedName>
        <fullName evidence="1">Uncharacterized protein</fullName>
    </submittedName>
</protein>
<evidence type="ECO:0000313" key="1">
    <source>
        <dbReference type="EMBL" id="KAH3676812.1"/>
    </source>
</evidence>
<dbReference type="Proteomes" id="UP000788993">
    <property type="component" value="Unassembled WGS sequence"/>
</dbReference>
<dbReference type="EMBL" id="JAEUBD010000146">
    <property type="protein sequence ID" value="KAH3676812.1"/>
    <property type="molecule type" value="Genomic_DNA"/>
</dbReference>
<accession>A0A9P8PSI8</accession>
<reference evidence="1" key="1">
    <citation type="journal article" date="2021" name="Open Biol.">
        <title>Shared evolutionary footprints suggest mitochondrial oxidative damage underlies multiple complex I losses in fungi.</title>
        <authorList>
            <person name="Schikora-Tamarit M.A."/>
            <person name="Marcet-Houben M."/>
            <person name="Nosek J."/>
            <person name="Gabaldon T."/>
        </authorList>
    </citation>
    <scope>NUCLEOTIDE SEQUENCE</scope>
    <source>
        <strain evidence="1">NCAIM Y.01608</strain>
    </source>
</reference>
<organism evidence="1 2">
    <name type="scientific">Ogataea polymorpha</name>
    <dbReference type="NCBI Taxonomy" id="460523"/>
    <lineage>
        <taxon>Eukaryota</taxon>
        <taxon>Fungi</taxon>
        <taxon>Dikarya</taxon>
        <taxon>Ascomycota</taxon>
        <taxon>Saccharomycotina</taxon>
        <taxon>Pichiomycetes</taxon>
        <taxon>Pichiales</taxon>
        <taxon>Pichiaceae</taxon>
        <taxon>Ogataea</taxon>
    </lineage>
</organism>
<gene>
    <name evidence="1" type="ORF">OGATHE_001302</name>
</gene>
<sequence length="135" mass="14829">MDLNSSTGKNLVESKLSRSVSKMYPSGIHGMYLSRDFSVATISEGLEALSRTSKHNLKISENSSHILVLRDLAFAWVICSAEKSKISSDSNLRITMLFSHTLNPARLDCTISGMKLGQLAGQSCLMIWTSVKSLF</sequence>